<accession>A0A8J2YXG4</accession>
<feature type="topological domain" description="Cytoplasmic" evidence="10">
    <location>
        <begin position="1"/>
        <end position="7"/>
    </location>
</feature>
<feature type="region of interest" description="Disordered" evidence="12">
    <location>
        <begin position="138"/>
        <end position="182"/>
    </location>
</feature>
<proteinExistence type="inferred from homology"/>
<comment type="subcellular location">
    <subcellularLocation>
        <location evidence="10">Cell membrane</location>
        <topology evidence="10">Single-pass type II membrane protein</topology>
    </subcellularLocation>
    <subcellularLocation>
        <location evidence="1">Membrane</location>
    </subcellularLocation>
</comment>
<evidence type="ECO:0000256" key="2">
    <source>
        <dbReference type="ARBA" id="ARBA00022617"/>
    </source>
</evidence>
<evidence type="ECO:0000256" key="7">
    <source>
        <dbReference type="ARBA" id="ARBA00022989"/>
    </source>
</evidence>
<dbReference type="Gene3D" id="2.40.50.140">
    <property type="entry name" value="Nucleic acid-binding proteins"/>
    <property type="match status" value="1"/>
</dbReference>
<keyword evidence="8 10" id="KW-0408">Iron</keyword>
<dbReference type="EMBL" id="BMJQ01000012">
    <property type="protein sequence ID" value="GGF33444.1"/>
    <property type="molecule type" value="Genomic_DNA"/>
</dbReference>
<evidence type="ECO:0000256" key="3">
    <source>
        <dbReference type="ARBA" id="ARBA00022692"/>
    </source>
</evidence>
<keyword evidence="7 10" id="KW-1133">Transmembrane helix</keyword>
<name>A0A8J2YXG4_9PROT</name>
<evidence type="ECO:0000313" key="13">
    <source>
        <dbReference type="EMBL" id="GGF33444.1"/>
    </source>
</evidence>
<reference evidence="13" key="1">
    <citation type="journal article" date="2014" name="Int. J. Syst. Evol. Microbiol.">
        <title>Complete genome sequence of Corynebacterium casei LMG S-19264T (=DSM 44701T), isolated from a smear-ripened cheese.</title>
        <authorList>
            <consortium name="US DOE Joint Genome Institute (JGI-PGF)"/>
            <person name="Walter F."/>
            <person name="Albersmeier A."/>
            <person name="Kalinowski J."/>
            <person name="Ruckert C."/>
        </authorList>
    </citation>
    <scope>NUCLEOTIDE SEQUENCE</scope>
    <source>
        <strain evidence="13">CGMCC 1.15725</strain>
    </source>
</reference>
<keyword evidence="3 10" id="KW-0812">Transmembrane</keyword>
<dbReference type="InterPro" id="IPR036127">
    <property type="entry name" value="CcmE-like_sf"/>
</dbReference>
<organism evidence="13 14">
    <name type="scientific">Aliidongia dinghuensis</name>
    <dbReference type="NCBI Taxonomy" id="1867774"/>
    <lineage>
        <taxon>Bacteria</taxon>
        <taxon>Pseudomonadati</taxon>
        <taxon>Pseudomonadota</taxon>
        <taxon>Alphaproteobacteria</taxon>
        <taxon>Rhodospirillales</taxon>
        <taxon>Dongiaceae</taxon>
        <taxon>Aliidongia</taxon>
    </lineage>
</organism>
<evidence type="ECO:0000256" key="11">
    <source>
        <dbReference type="PIRSR" id="PIRSR604329-50"/>
    </source>
</evidence>
<keyword evidence="9 10" id="KW-0472">Membrane</keyword>
<dbReference type="GO" id="GO:0046872">
    <property type="term" value="F:metal ion binding"/>
    <property type="evidence" value="ECO:0007669"/>
    <property type="project" value="UniProtKB-KW"/>
</dbReference>
<keyword evidence="14" id="KW-1185">Reference proteome</keyword>
<dbReference type="GO" id="GO:0017004">
    <property type="term" value="P:cytochrome complex assembly"/>
    <property type="evidence" value="ECO:0007669"/>
    <property type="project" value="UniProtKB-KW"/>
</dbReference>
<dbReference type="PANTHER" id="PTHR34128">
    <property type="entry name" value="CYTOCHROME C-TYPE BIOGENESIS PROTEIN CCME HOMOLOG, MITOCHONDRIAL"/>
    <property type="match status" value="1"/>
</dbReference>
<dbReference type="NCBIfam" id="NF009731">
    <property type="entry name" value="PRK13254.1-5"/>
    <property type="match status" value="1"/>
</dbReference>
<keyword evidence="6 10" id="KW-0735">Signal-anchor</keyword>
<dbReference type="NCBIfam" id="NF009729">
    <property type="entry name" value="PRK13254.1-3"/>
    <property type="match status" value="1"/>
</dbReference>
<dbReference type="SUPFAM" id="SSF82093">
    <property type="entry name" value="Heme chaperone CcmE"/>
    <property type="match status" value="1"/>
</dbReference>
<evidence type="ECO:0000256" key="4">
    <source>
        <dbReference type="ARBA" id="ARBA00022723"/>
    </source>
</evidence>
<dbReference type="NCBIfam" id="NF009727">
    <property type="entry name" value="PRK13254.1-1"/>
    <property type="match status" value="1"/>
</dbReference>
<evidence type="ECO:0000313" key="14">
    <source>
        <dbReference type="Proteomes" id="UP000646365"/>
    </source>
</evidence>
<evidence type="ECO:0000256" key="8">
    <source>
        <dbReference type="ARBA" id="ARBA00023004"/>
    </source>
</evidence>
<dbReference type="HAMAP" id="MF_01959">
    <property type="entry name" value="CcmE"/>
    <property type="match status" value="1"/>
</dbReference>
<feature type="compositionally biased region" description="Low complexity" evidence="12">
    <location>
        <begin position="165"/>
        <end position="174"/>
    </location>
</feature>
<evidence type="ECO:0000256" key="9">
    <source>
        <dbReference type="ARBA" id="ARBA00023136"/>
    </source>
</evidence>
<feature type="binding site" description="axial binding residue" evidence="10 11">
    <location>
        <position position="127"/>
    </location>
    <ligand>
        <name>heme</name>
        <dbReference type="ChEBI" id="CHEBI:30413"/>
    </ligand>
    <ligandPart>
        <name>Fe</name>
        <dbReference type="ChEBI" id="CHEBI:18248"/>
    </ligandPart>
</feature>
<keyword evidence="5 10" id="KW-0201">Cytochrome c-type biogenesis</keyword>
<comment type="similarity">
    <text evidence="10">Belongs to the CcmE/CycJ family.</text>
</comment>
<gene>
    <name evidence="10 13" type="primary">ccmE</name>
    <name evidence="10" type="synonym">cycJ</name>
    <name evidence="13" type="ORF">GCM10011611_44600</name>
</gene>
<feature type="binding site" description="covalent" evidence="10 11">
    <location>
        <position position="123"/>
    </location>
    <ligand>
        <name>heme</name>
        <dbReference type="ChEBI" id="CHEBI:30413"/>
    </ligand>
</feature>
<dbReference type="AlphaFoldDB" id="A0A8J2YXG4"/>
<comment type="function">
    <text evidence="10">Heme chaperone required for the biogenesis of c-type cytochromes. Transiently binds heme delivered by CcmC and transfers the heme to apo-cytochromes in a process facilitated by CcmF and CcmH.</text>
</comment>
<evidence type="ECO:0000256" key="12">
    <source>
        <dbReference type="SAM" id="MobiDB-lite"/>
    </source>
</evidence>
<evidence type="ECO:0000256" key="5">
    <source>
        <dbReference type="ARBA" id="ARBA00022748"/>
    </source>
</evidence>
<feature type="compositionally biased region" description="Low complexity" evidence="12">
    <location>
        <begin position="147"/>
        <end position="158"/>
    </location>
</feature>
<protein>
    <recommendedName>
        <fullName evidence="10">Cytochrome c-type biogenesis protein CcmE</fullName>
    </recommendedName>
    <alternativeName>
        <fullName evidence="10">Cytochrome c maturation protein E</fullName>
    </alternativeName>
    <alternativeName>
        <fullName evidence="10">Heme chaperone CcmE</fullName>
    </alternativeName>
</protein>
<dbReference type="Pfam" id="PF03100">
    <property type="entry name" value="CcmE"/>
    <property type="match status" value="1"/>
</dbReference>
<dbReference type="Proteomes" id="UP000646365">
    <property type="component" value="Unassembled WGS sequence"/>
</dbReference>
<dbReference type="PANTHER" id="PTHR34128:SF2">
    <property type="entry name" value="CYTOCHROME C-TYPE BIOGENESIS PROTEIN CCME HOMOLOG, MITOCHONDRIAL"/>
    <property type="match status" value="1"/>
</dbReference>
<evidence type="ECO:0000256" key="6">
    <source>
        <dbReference type="ARBA" id="ARBA00022968"/>
    </source>
</evidence>
<reference evidence="13" key="2">
    <citation type="submission" date="2020-09" db="EMBL/GenBank/DDBJ databases">
        <authorList>
            <person name="Sun Q."/>
            <person name="Zhou Y."/>
        </authorList>
    </citation>
    <scope>NUCLEOTIDE SEQUENCE</scope>
    <source>
        <strain evidence="13">CGMCC 1.15725</strain>
    </source>
</reference>
<dbReference type="GO" id="GO:0020037">
    <property type="term" value="F:heme binding"/>
    <property type="evidence" value="ECO:0007669"/>
    <property type="project" value="InterPro"/>
</dbReference>
<dbReference type="GO" id="GO:0005886">
    <property type="term" value="C:plasma membrane"/>
    <property type="evidence" value="ECO:0007669"/>
    <property type="project" value="UniProtKB-SubCell"/>
</dbReference>
<keyword evidence="2 10" id="KW-0349">Heme</keyword>
<feature type="topological domain" description="Extracellular" evidence="10">
    <location>
        <begin position="29"/>
        <end position="182"/>
    </location>
</feature>
<evidence type="ECO:0000256" key="1">
    <source>
        <dbReference type="ARBA" id="ARBA00004370"/>
    </source>
</evidence>
<keyword evidence="10" id="KW-1003">Cell membrane</keyword>
<dbReference type="GO" id="GO:0017003">
    <property type="term" value="P:protein-heme linkage"/>
    <property type="evidence" value="ECO:0007669"/>
    <property type="project" value="UniProtKB-UniRule"/>
</dbReference>
<sequence>MTRKRRRLIFVLAGMTCLGIATALVLNAFDDNLVFFYSPTDLVQKHPGTTKRLRIGGLVETGSLVTSDGGKRFQFKVTDGKTDLAVSYVGVAPALFREGQGVVAEGKLAPDGSFTAATLLAKHDEKYMPPEVAAALKKSGEWRPDAEAAAPGAASPPAQSMTVQPVNAPVNAPVTSRGTSKP</sequence>
<dbReference type="InterPro" id="IPR004329">
    <property type="entry name" value="CcmE"/>
</dbReference>
<evidence type="ECO:0000256" key="10">
    <source>
        <dbReference type="HAMAP-Rule" id="MF_01959"/>
    </source>
</evidence>
<comment type="caution">
    <text evidence="13">The sequence shown here is derived from an EMBL/GenBank/DDBJ whole genome shotgun (WGS) entry which is preliminary data.</text>
</comment>
<dbReference type="InterPro" id="IPR012340">
    <property type="entry name" value="NA-bd_OB-fold"/>
</dbReference>
<dbReference type="RefSeq" id="WP_189049913.1">
    <property type="nucleotide sequence ID" value="NZ_BMJQ01000012.1"/>
</dbReference>
<keyword evidence="4 10" id="KW-0479">Metal-binding</keyword>